<evidence type="ECO:0000256" key="15">
    <source>
        <dbReference type="SAM" id="Phobius"/>
    </source>
</evidence>
<dbReference type="SUPFAM" id="SSF47384">
    <property type="entry name" value="Homodimeric domain of signal transducing histidine kinase"/>
    <property type="match status" value="1"/>
</dbReference>
<evidence type="ECO:0000256" key="3">
    <source>
        <dbReference type="ARBA" id="ARBA00004236"/>
    </source>
</evidence>
<reference evidence="18 19" key="1">
    <citation type="submission" date="2018-10" db="EMBL/GenBank/DDBJ databases">
        <title>Anaerotruncus faecis sp. nov., isolated from human feces.</title>
        <authorList>
            <person name="Wang Y.-J."/>
        </authorList>
    </citation>
    <scope>NUCLEOTIDE SEQUENCE [LARGE SCALE GENOMIC DNA]</scope>
    <source>
        <strain evidence="18 19">22A2-44</strain>
    </source>
</reference>
<evidence type="ECO:0000256" key="10">
    <source>
        <dbReference type="ARBA" id="ARBA00022777"/>
    </source>
</evidence>
<dbReference type="PROSITE" id="PS50113">
    <property type="entry name" value="PAC"/>
    <property type="match status" value="1"/>
</dbReference>
<comment type="subcellular location">
    <subcellularLocation>
        <location evidence="3">Cell membrane</location>
    </subcellularLocation>
    <subcellularLocation>
        <location evidence="2">Membrane</location>
        <topology evidence="2">Multi-pass membrane protein</topology>
    </subcellularLocation>
</comment>
<dbReference type="PROSITE" id="PS50109">
    <property type="entry name" value="HIS_KIN"/>
    <property type="match status" value="1"/>
</dbReference>
<evidence type="ECO:0000256" key="11">
    <source>
        <dbReference type="ARBA" id="ARBA00022840"/>
    </source>
</evidence>
<dbReference type="GO" id="GO:0030295">
    <property type="term" value="F:protein kinase activator activity"/>
    <property type="evidence" value="ECO:0007669"/>
    <property type="project" value="TreeGrafter"/>
</dbReference>
<name>A0A498CPK4_9FIRM</name>
<dbReference type="SMART" id="SM00388">
    <property type="entry name" value="HisKA"/>
    <property type="match status" value="1"/>
</dbReference>
<proteinExistence type="predicted"/>
<keyword evidence="13" id="KW-0902">Two-component regulatory system</keyword>
<keyword evidence="19" id="KW-1185">Reference proteome</keyword>
<keyword evidence="9" id="KW-0547">Nucleotide-binding</keyword>
<evidence type="ECO:0000256" key="13">
    <source>
        <dbReference type="ARBA" id="ARBA00023012"/>
    </source>
</evidence>
<dbReference type="GO" id="GO:0005524">
    <property type="term" value="F:ATP binding"/>
    <property type="evidence" value="ECO:0007669"/>
    <property type="project" value="UniProtKB-KW"/>
</dbReference>
<dbReference type="Gene3D" id="1.10.287.130">
    <property type="match status" value="1"/>
</dbReference>
<comment type="caution">
    <text evidence="18">The sequence shown here is derived from an EMBL/GenBank/DDBJ whole genome shotgun (WGS) entry which is preliminary data.</text>
</comment>
<dbReference type="PANTHER" id="PTHR42878">
    <property type="entry name" value="TWO-COMPONENT HISTIDINE KINASE"/>
    <property type="match status" value="1"/>
</dbReference>
<dbReference type="RefSeq" id="WP_121586748.1">
    <property type="nucleotide sequence ID" value="NZ_RCHT01000008.1"/>
</dbReference>
<dbReference type="NCBIfam" id="TIGR00229">
    <property type="entry name" value="sensory_box"/>
    <property type="match status" value="1"/>
</dbReference>
<dbReference type="FunFam" id="1.10.287.130:FF:000008">
    <property type="entry name" value="Two-component sensor histidine kinase"/>
    <property type="match status" value="1"/>
</dbReference>
<evidence type="ECO:0000256" key="14">
    <source>
        <dbReference type="ARBA" id="ARBA00023136"/>
    </source>
</evidence>
<dbReference type="SUPFAM" id="SSF55874">
    <property type="entry name" value="ATPase domain of HSP90 chaperone/DNA topoisomerase II/histidine kinase"/>
    <property type="match status" value="1"/>
</dbReference>
<dbReference type="Proteomes" id="UP000276301">
    <property type="component" value="Unassembled WGS sequence"/>
</dbReference>
<organism evidence="18 19">
    <name type="scientific">Anaerotruncus massiliensis</name>
    <name type="common">ex Liu et al. 2021</name>
    <dbReference type="NCBI Taxonomy" id="2321404"/>
    <lineage>
        <taxon>Bacteria</taxon>
        <taxon>Bacillati</taxon>
        <taxon>Bacillota</taxon>
        <taxon>Clostridia</taxon>
        <taxon>Eubacteriales</taxon>
        <taxon>Oscillospiraceae</taxon>
        <taxon>Anaerotruncus</taxon>
    </lineage>
</organism>
<evidence type="ECO:0000256" key="12">
    <source>
        <dbReference type="ARBA" id="ARBA00022989"/>
    </source>
</evidence>
<dbReference type="GO" id="GO:0005886">
    <property type="term" value="C:plasma membrane"/>
    <property type="evidence" value="ECO:0007669"/>
    <property type="project" value="UniProtKB-SubCell"/>
</dbReference>
<comment type="catalytic activity">
    <reaction evidence="1">
        <text>ATP + protein L-histidine = ADP + protein N-phospho-L-histidine.</text>
        <dbReference type="EC" id="2.7.13.3"/>
    </reaction>
</comment>
<dbReference type="InterPro" id="IPR003594">
    <property type="entry name" value="HATPase_dom"/>
</dbReference>
<dbReference type="Gene3D" id="3.30.450.20">
    <property type="entry name" value="PAS domain"/>
    <property type="match status" value="1"/>
</dbReference>
<dbReference type="GO" id="GO:0000155">
    <property type="term" value="F:phosphorelay sensor kinase activity"/>
    <property type="evidence" value="ECO:0007669"/>
    <property type="project" value="InterPro"/>
</dbReference>
<dbReference type="CDD" id="cd00075">
    <property type="entry name" value="HATPase"/>
    <property type="match status" value="1"/>
</dbReference>
<evidence type="ECO:0000256" key="9">
    <source>
        <dbReference type="ARBA" id="ARBA00022741"/>
    </source>
</evidence>
<dbReference type="Pfam" id="PF02518">
    <property type="entry name" value="HATPase_c"/>
    <property type="match status" value="1"/>
</dbReference>
<evidence type="ECO:0000259" key="16">
    <source>
        <dbReference type="PROSITE" id="PS50109"/>
    </source>
</evidence>
<dbReference type="InterPro" id="IPR000700">
    <property type="entry name" value="PAS-assoc_C"/>
</dbReference>
<gene>
    <name evidence="18" type="ORF">D4A47_07065</name>
</gene>
<dbReference type="PANTHER" id="PTHR42878:SF7">
    <property type="entry name" value="SENSOR HISTIDINE KINASE GLRK"/>
    <property type="match status" value="1"/>
</dbReference>
<dbReference type="InterPro" id="IPR035965">
    <property type="entry name" value="PAS-like_dom_sf"/>
</dbReference>
<feature type="transmembrane region" description="Helical" evidence="15">
    <location>
        <begin position="147"/>
        <end position="173"/>
    </location>
</feature>
<dbReference type="InterPro" id="IPR000014">
    <property type="entry name" value="PAS"/>
</dbReference>
<evidence type="ECO:0000259" key="17">
    <source>
        <dbReference type="PROSITE" id="PS50113"/>
    </source>
</evidence>
<keyword evidence="10" id="KW-0418">Kinase</keyword>
<dbReference type="Pfam" id="PF00512">
    <property type="entry name" value="HisKA"/>
    <property type="match status" value="1"/>
</dbReference>
<dbReference type="InterPro" id="IPR050351">
    <property type="entry name" value="BphY/WalK/GraS-like"/>
</dbReference>
<evidence type="ECO:0000313" key="19">
    <source>
        <dbReference type="Proteomes" id="UP000276301"/>
    </source>
</evidence>
<evidence type="ECO:0000256" key="5">
    <source>
        <dbReference type="ARBA" id="ARBA00022475"/>
    </source>
</evidence>
<evidence type="ECO:0000256" key="6">
    <source>
        <dbReference type="ARBA" id="ARBA00022553"/>
    </source>
</evidence>
<accession>A0A498CPK4</accession>
<dbReference type="Pfam" id="PF08448">
    <property type="entry name" value="PAS_4"/>
    <property type="match status" value="1"/>
</dbReference>
<sequence>MKRNVYWSLCAAAIGMALLTAALTLWSAHGLLVRQVQQELRDEHKLIARSVAYTGEERLDYLSSLDIRFDSFRVTLITPEGGVLFDSDNDRAGMENHLDRPEVREALSVGSGEDIRRSETMGLDTCYYAAALPDGSVLRVSKQTRSIGAVFAGVIPLMAGIVLVTLLLSMLLASRLTRRLVRPVEALAEDLENTDSLRGYEELEPFYRKLREKNRLIGEQMERLRAERDTIKTITSNMKEGLLLLGREKEVLSVNAAALSLLGSPAGEYEGKNVLVVTRDAELGACIERAAGGEGADVVLERDGRACHAFASPVRDDSGQVAGAIVLLLDVTEQQRAEQVRREFTANVSHELKTPLTSISGFAEMLQNGMASGEEDVKRFAGRIYSEARRLIALTDDIIRLSRIEQSGAVEDEPVELRALCEGAAEALRFPAEQKQVAIAVSGDLVTVRGSRQMLDELVCNLADNAVKYNRPGGRVDLTVRREGDWAAVTVADTGIGIPREHQARIFERFYRVDKSRSKQTGGTGLGLSIVKHIVERHGGSISLESAPGAGTSVTVRLPFSGGFEKPPETRNF</sequence>
<evidence type="ECO:0000313" key="18">
    <source>
        <dbReference type="EMBL" id="RLL11654.1"/>
    </source>
</evidence>
<evidence type="ECO:0000256" key="8">
    <source>
        <dbReference type="ARBA" id="ARBA00022692"/>
    </source>
</evidence>
<keyword evidence="12 15" id="KW-1133">Transmembrane helix</keyword>
<dbReference type="InterPro" id="IPR013656">
    <property type="entry name" value="PAS_4"/>
</dbReference>
<keyword evidence="7" id="KW-0808">Transferase</keyword>
<dbReference type="EC" id="2.7.13.3" evidence="4"/>
<dbReference type="InterPro" id="IPR005467">
    <property type="entry name" value="His_kinase_dom"/>
</dbReference>
<keyword evidence="6" id="KW-0597">Phosphoprotein</keyword>
<evidence type="ECO:0000256" key="7">
    <source>
        <dbReference type="ARBA" id="ARBA00022679"/>
    </source>
</evidence>
<keyword evidence="14 15" id="KW-0472">Membrane</keyword>
<dbReference type="SUPFAM" id="SSF55785">
    <property type="entry name" value="PYP-like sensor domain (PAS domain)"/>
    <property type="match status" value="1"/>
</dbReference>
<feature type="domain" description="PAC" evidence="17">
    <location>
        <begin position="293"/>
        <end position="343"/>
    </location>
</feature>
<evidence type="ECO:0000256" key="1">
    <source>
        <dbReference type="ARBA" id="ARBA00000085"/>
    </source>
</evidence>
<dbReference type="InterPro" id="IPR036097">
    <property type="entry name" value="HisK_dim/P_sf"/>
</dbReference>
<protein>
    <recommendedName>
        <fullName evidence="4">histidine kinase</fullName>
        <ecNumber evidence="4">2.7.13.3</ecNumber>
    </recommendedName>
</protein>
<dbReference type="InterPro" id="IPR004358">
    <property type="entry name" value="Sig_transdc_His_kin-like_C"/>
</dbReference>
<dbReference type="GO" id="GO:0000156">
    <property type="term" value="F:phosphorelay response regulator activity"/>
    <property type="evidence" value="ECO:0007669"/>
    <property type="project" value="TreeGrafter"/>
</dbReference>
<dbReference type="CDD" id="cd00130">
    <property type="entry name" value="PAS"/>
    <property type="match status" value="1"/>
</dbReference>
<dbReference type="Gene3D" id="3.30.565.10">
    <property type="entry name" value="Histidine kinase-like ATPase, C-terminal domain"/>
    <property type="match status" value="1"/>
</dbReference>
<dbReference type="GO" id="GO:0007234">
    <property type="term" value="P:osmosensory signaling via phosphorelay pathway"/>
    <property type="evidence" value="ECO:0007669"/>
    <property type="project" value="TreeGrafter"/>
</dbReference>
<feature type="domain" description="Histidine kinase" evidence="16">
    <location>
        <begin position="347"/>
        <end position="562"/>
    </location>
</feature>
<dbReference type="CDD" id="cd00082">
    <property type="entry name" value="HisKA"/>
    <property type="match status" value="1"/>
</dbReference>
<dbReference type="FunFam" id="3.30.565.10:FF:000006">
    <property type="entry name" value="Sensor histidine kinase WalK"/>
    <property type="match status" value="1"/>
</dbReference>
<keyword evidence="11" id="KW-0067">ATP-binding</keyword>
<keyword evidence="8 15" id="KW-0812">Transmembrane</keyword>
<dbReference type="InterPro" id="IPR036890">
    <property type="entry name" value="HATPase_C_sf"/>
</dbReference>
<dbReference type="PRINTS" id="PR00344">
    <property type="entry name" value="BCTRLSENSOR"/>
</dbReference>
<evidence type="ECO:0000256" key="4">
    <source>
        <dbReference type="ARBA" id="ARBA00012438"/>
    </source>
</evidence>
<dbReference type="EMBL" id="RCHT01000008">
    <property type="protein sequence ID" value="RLL11654.1"/>
    <property type="molecule type" value="Genomic_DNA"/>
</dbReference>
<dbReference type="InterPro" id="IPR003661">
    <property type="entry name" value="HisK_dim/P_dom"/>
</dbReference>
<dbReference type="AlphaFoldDB" id="A0A498CPK4"/>
<evidence type="ECO:0000256" key="2">
    <source>
        <dbReference type="ARBA" id="ARBA00004141"/>
    </source>
</evidence>
<keyword evidence="5" id="KW-1003">Cell membrane</keyword>
<dbReference type="SMART" id="SM00387">
    <property type="entry name" value="HATPase_c"/>
    <property type="match status" value="1"/>
</dbReference>